<dbReference type="Pfam" id="PF00072">
    <property type="entry name" value="Response_reg"/>
    <property type="match status" value="1"/>
</dbReference>
<evidence type="ECO:0000256" key="5">
    <source>
        <dbReference type="ARBA" id="ARBA00023015"/>
    </source>
</evidence>
<dbReference type="FunFam" id="3.40.50.300:FF:000006">
    <property type="entry name" value="DNA-binding transcriptional regulator NtrC"/>
    <property type="match status" value="1"/>
</dbReference>
<name>A0A7C3E7T9_9SPIR</name>
<dbReference type="SUPFAM" id="SSF46689">
    <property type="entry name" value="Homeodomain-like"/>
    <property type="match status" value="1"/>
</dbReference>
<dbReference type="InterPro" id="IPR058031">
    <property type="entry name" value="AAA_lid_NorR"/>
</dbReference>
<sequence length="475" mass="52252">MNATGTEQTLRILIIDDEKNLRDSIAAYLESEGMEARTAASGEAGKALLETERFDAVVVDLKMPGMSGLDFLAWLKDGGPLVPAIMISAHGDIKDAVEAMKRGASDYLVKPFNPDELVVRLRMVIGNARLAASASAMQTVADKRTRQNRAGADPDWIGSSAAMKEVRSLVERVAPTDSTVLVTGESGTGKEVVARLIHRLSKRANGPFIPINMGGIPENLIESELFGYEKGAFTGAESRKTGLCELANGGTLFLDEVGDMPLPLQVKILRMLQEKKIMRLGGSRQIPIDVRIIAATNKDLEQAVKQGEFREDLFYRLAVIRLRLPPLRDRPEDIPILAQLFVDRYTAEMGRPPLKLAPDALELLSRYSFPGNVRELENAVERAVILSEGPELHRRDFSFAGSAMGLTAPDSEKEGGPVADISRTDGEIKTLQELEKEAILRTLALYQRHRERTAQALGITRRTLLNKLKEYQIEG</sequence>
<dbReference type="InterPro" id="IPR002078">
    <property type="entry name" value="Sigma_54_int"/>
</dbReference>
<dbReference type="Pfam" id="PF00158">
    <property type="entry name" value="Sigma54_activat"/>
    <property type="match status" value="1"/>
</dbReference>
<dbReference type="Gene3D" id="3.40.50.300">
    <property type="entry name" value="P-loop containing nucleotide triphosphate hydrolases"/>
    <property type="match status" value="1"/>
</dbReference>
<dbReference type="SUPFAM" id="SSF52172">
    <property type="entry name" value="CheY-like"/>
    <property type="match status" value="1"/>
</dbReference>
<keyword evidence="2" id="KW-0547">Nucleotide-binding</keyword>
<dbReference type="InterPro" id="IPR025662">
    <property type="entry name" value="Sigma_54_int_dom_ATP-bd_1"/>
</dbReference>
<dbReference type="Gene3D" id="3.40.50.2300">
    <property type="match status" value="1"/>
</dbReference>
<dbReference type="PROSITE" id="PS50110">
    <property type="entry name" value="RESPONSE_REGULATORY"/>
    <property type="match status" value="1"/>
</dbReference>
<dbReference type="GO" id="GO:0043565">
    <property type="term" value="F:sequence-specific DNA binding"/>
    <property type="evidence" value="ECO:0007669"/>
    <property type="project" value="InterPro"/>
</dbReference>
<evidence type="ECO:0000313" key="10">
    <source>
        <dbReference type="EMBL" id="HFH29951.1"/>
    </source>
</evidence>
<dbReference type="Gene3D" id="1.10.10.60">
    <property type="entry name" value="Homeodomain-like"/>
    <property type="match status" value="1"/>
</dbReference>
<dbReference type="SUPFAM" id="SSF52540">
    <property type="entry name" value="P-loop containing nucleoside triphosphate hydrolases"/>
    <property type="match status" value="1"/>
</dbReference>
<dbReference type="InterPro" id="IPR027417">
    <property type="entry name" value="P-loop_NTPase"/>
</dbReference>
<keyword evidence="3" id="KW-0067">ATP-binding</keyword>
<proteinExistence type="predicted"/>
<dbReference type="GO" id="GO:0000160">
    <property type="term" value="P:phosphorelay signal transduction system"/>
    <property type="evidence" value="ECO:0007669"/>
    <property type="project" value="UniProtKB-KW"/>
</dbReference>
<dbReference type="EMBL" id="DSVL01000325">
    <property type="protein sequence ID" value="HFH29951.1"/>
    <property type="molecule type" value="Genomic_DNA"/>
</dbReference>
<dbReference type="InterPro" id="IPR011006">
    <property type="entry name" value="CheY-like_superfamily"/>
</dbReference>
<evidence type="ECO:0000256" key="2">
    <source>
        <dbReference type="ARBA" id="ARBA00022741"/>
    </source>
</evidence>
<dbReference type="InterPro" id="IPR002197">
    <property type="entry name" value="HTH_Fis"/>
</dbReference>
<dbReference type="GO" id="GO:0006355">
    <property type="term" value="P:regulation of DNA-templated transcription"/>
    <property type="evidence" value="ECO:0007669"/>
    <property type="project" value="InterPro"/>
</dbReference>
<feature type="domain" description="Sigma-54 factor interaction" evidence="8">
    <location>
        <begin position="156"/>
        <end position="385"/>
    </location>
</feature>
<gene>
    <name evidence="10" type="ORF">ENS59_10650</name>
</gene>
<dbReference type="CDD" id="cd00009">
    <property type="entry name" value="AAA"/>
    <property type="match status" value="1"/>
</dbReference>
<dbReference type="Pfam" id="PF25601">
    <property type="entry name" value="AAA_lid_14"/>
    <property type="match status" value="1"/>
</dbReference>
<dbReference type="GO" id="GO:0005524">
    <property type="term" value="F:ATP binding"/>
    <property type="evidence" value="ECO:0007669"/>
    <property type="project" value="UniProtKB-KW"/>
</dbReference>
<dbReference type="InterPro" id="IPR009057">
    <property type="entry name" value="Homeodomain-like_sf"/>
</dbReference>
<evidence type="ECO:0000259" key="8">
    <source>
        <dbReference type="PROSITE" id="PS50045"/>
    </source>
</evidence>
<dbReference type="PANTHER" id="PTHR32071">
    <property type="entry name" value="TRANSCRIPTIONAL REGULATORY PROTEIN"/>
    <property type="match status" value="1"/>
</dbReference>
<feature type="domain" description="Response regulatory" evidence="9">
    <location>
        <begin position="11"/>
        <end position="125"/>
    </location>
</feature>
<dbReference type="SMART" id="SM00382">
    <property type="entry name" value="AAA"/>
    <property type="match status" value="1"/>
</dbReference>
<evidence type="ECO:0000256" key="7">
    <source>
        <dbReference type="PROSITE-ProRule" id="PRU00169"/>
    </source>
</evidence>
<dbReference type="Pfam" id="PF02954">
    <property type="entry name" value="HTH_8"/>
    <property type="match status" value="1"/>
</dbReference>
<dbReference type="InterPro" id="IPR025944">
    <property type="entry name" value="Sigma_54_int_dom_CS"/>
</dbReference>
<evidence type="ECO:0000256" key="1">
    <source>
        <dbReference type="ARBA" id="ARBA00022553"/>
    </source>
</evidence>
<dbReference type="Gene3D" id="1.10.8.60">
    <property type="match status" value="1"/>
</dbReference>
<accession>A0A7C3E7T9</accession>
<evidence type="ECO:0000259" key="9">
    <source>
        <dbReference type="PROSITE" id="PS50110"/>
    </source>
</evidence>
<reference evidence="10" key="1">
    <citation type="journal article" date="2020" name="mSystems">
        <title>Genome- and Community-Level Interaction Insights into Carbon Utilization and Element Cycling Functions of Hydrothermarchaeota in Hydrothermal Sediment.</title>
        <authorList>
            <person name="Zhou Z."/>
            <person name="Liu Y."/>
            <person name="Xu W."/>
            <person name="Pan J."/>
            <person name="Luo Z.H."/>
            <person name="Li M."/>
        </authorList>
    </citation>
    <scope>NUCLEOTIDE SEQUENCE [LARGE SCALE GENOMIC DNA]</scope>
    <source>
        <strain evidence="10">SpSt-503</strain>
    </source>
</reference>
<keyword evidence="6" id="KW-0804">Transcription</keyword>
<evidence type="ECO:0000256" key="4">
    <source>
        <dbReference type="ARBA" id="ARBA00023012"/>
    </source>
</evidence>
<dbReference type="FunFam" id="3.40.50.2300:FF:000018">
    <property type="entry name" value="DNA-binding transcriptional regulator NtrC"/>
    <property type="match status" value="1"/>
</dbReference>
<dbReference type="InterPro" id="IPR003593">
    <property type="entry name" value="AAA+_ATPase"/>
</dbReference>
<keyword evidence="5" id="KW-0805">Transcription regulation</keyword>
<protein>
    <submittedName>
        <fullName evidence="10">Sigma-54-dependent Fis family transcriptional regulator</fullName>
    </submittedName>
</protein>
<comment type="caution">
    <text evidence="10">The sequence shown here is derived from an EMBL/GenBank/DDBJ whole genome shotgun (WGS) entry which is preliminary data.</text>
</comment>
<keyword evidence="4" id="KW-0902">Two-component regulatory system</keyword>
<keyword evidence="1 7" id="KW-0597">Phosphoprotein</keyword>
<dbReference type="AlphaFoldDB" id="A0A7C3E7T9"/>
<dbReference type="PROSITE" id="PS50045">
    <property type="entry name" value="SIGMA54_INTERACT_4"/>
    <property type="match status" value="1"/>
</dbReference>
<dbReference type="InterPro" id="IPR001789">
    <property type="entry name" value="Sig_transdc_resp-reg_receiver"/>
</dbReference>
<dbReference type="PROSITE" id="PS00675">
    <property type="entry name" value="SIGMA54_INTERACT_1"/>
    <property type="match status" value="1"/>
</dbReference>
<dbReference type="PROSITE" id="PS00688">
    <property type="entry name" value="SIGMA54_INTERACT_3"/>
    <property type="match status" value="1"/>
</dbReference>
<evidence type="ECO:0000256" key="6">
    <source>
        <dbReference type="ARBA" id="ARBA00023163"/>
    </source>
</evidence>
<organism evidence="10">
    <name type="scientific">Gracilinema caldarium</name>
    <dbReference type="NCBI Taxonomy" id="215591"/>
    <lineage>
        <taxon>Bacteria</taxon>
        <taxon>Pseudomonadati</taxon>
        <taxon>Spirochaetota</taxon>
        <taxon>Spirochaetia</taxon>
        <taxon>Spirochaetales</taxon>
        <taxon>Breznakiellaceae</taxon>
        <taxon>Gracilinema</taxon>
    </lineage>
</organism>
<evidence type="ECO:0000256" key="3">
    <source>
        <dbReference type="ARBA" id="ARBA00022840"/>
    </source>
</evidence>
<feature type="modified residue" description="4-aspartylphosphate" evidence="7">
    <location>
        <position position="60"/>
    </location>
</feature>
<dbReference type="SMART" id="SM00448">
    <property type="entry name" value="REC"/>
    <property type="match status" value="1"/>
</dbReference>